<dbReference type="SUPFAM" id="SSF52499">
    <property type="entry name" value="Isochorismatase-like hydrolases"/>
    <property type="match status" value="1"/>
</dbReference>
<dbReference type="Proteomes" id="UP001017257">
    <property type="component" value="Chromosome"/>
</dbReference>
<organism evidence="3 4">
    <name type="scientific">Microvirga terrae</name>
    <dbReference type="NCBI Taxonomy" id="2740529"/>
    <lineage>
        <taxon>Bacteria</taxon>
        <taxon>Pseudomonadati</taxon>
        <taxon>Pseudomonadota</taxon>
        <taxon>Alphaproteobacteria</taxon>
        <taxon>Hyphomicrobiales</taxon>
        <taxon>Methylobacteriaceae</taxon>
        <taxon>Microvirga</taxon>
    </lineage>
</organism>
<name>A0ABY5RQB5_9HYPH</name>
<sequence>MAKALVIIDVQAGILPAKGSERPAVRQRFDEVRRRIFGLVGEARRQGAPIVFVQHAGEPGHRLETGTPGWEICEDLGLTADDIVVSKTACDSFYETDLQPVLSEHGISHLVVVGLMTQYCVDTTCRRAVSLGYDVTLVADAHTTADMRSLTVEQIVDHHNALLDGFDAGAAAIKVRPASEVFVAE</sequence>
<dbReference type="PANTHER" id="PTHR43540:SF14">
    <property type="entry name" value="ISOCHORISMATASE"/>
    <property type="match status" value="1"/>
</dbReference>
<dbReference type="PANTHER" id="PTHR43540">
    <property type="entry name" value="PEROXYUREIDOACRYLATE/UREIDOACRYLATE AMIDOHYDROLASE-RELATED"/>
    <property type="match status" value="1"/>
</dbReference>
<protein>
    <submittedName>
        <fullName evidence="3">Cysteine hydrolase</fullName>
    </submittedName>
</protein>
<evidence type="ECO:0000313" key="3">
    <source>
        <dbReference type="EMBL" id="UVF19435.1"/>
    </source>
</evidence>
<reference evidence="3" key="1">
    <citation type="submission" date="2022-08" db="EMBL/GenBank/DDBJ databases">
        <title>Microvirga terrae sp. nov., isolated from soil.</title>
        <authorList>
            <person name="Kim K.H."/>
            <person name="Seo Y.L."/>
            <person name="Kim J.M."/>
            <person name="Lee J.K."/>
            <person name="Han D.M."/>
            <person name="Jeon C.O."/>
        </authorList>
    </citation>
    <scope>NUCLEOTIDE SEQUENCE</scope>
    <source>
        <strain evidence="3">R24</strain>
    </source>
</reference>
<gene>
    <name evidence="3" type="ORF">HPT29_023930</name>
</gene>
<keyword evidence="4" id="KW-1185">Reference proteome</keyword>
<dbReference type="InterPro" id="IPR000868">
    <property type="entry name" value="Isochorismatase-like_dom"/>
</dbReference>
<dbReference type="InterPro" id="IPR050272">
    <property type="entry name" value="Isochorismatase-like_hydrls"/>
</dbReference>
<dbReference type="Pfam" id="PF00857">
    <property type="entry name" value="Isochorismatase"/>
    <property type="match status" value="1"/>
</dbReference>
<dbReference type="Gene3D" id="3.40.50.850">
    <property type="entry name" value="Isochorismatase-like"/>
    <property type="match status" value="1"/>
</dbReference>
<dbReference type="RefSeq" id="WP_173946632.1">
    <property type="nucleotide sequence ID" value="NZ_CP102845.1"/>
</dbReference>
<evidence type="ECO:0000256" key="1">
    <source>
        <dbReference type="ARBA" id="ARBA00022801"/>
    </source>
</evidence>
<proteinExistence type="predicted"/>
<evidence type="ECO:0000313" key="4">
    <source>
        <dbReference type="Proteomes" id="UP001017257"/>
    </source>
</evidence>
<dbReference type="EMBL" id="CP102845">
    <property type="protein sequence ID" value="UVF19435.1"/>
    <property type="molecule type" value="Genomic_DNA"/>
</dbReference>
<feature type="domain" description="Isochorismatase-like" evidence="2">
    <location>
        <begin position="4"/>
        <end position="147"/>
    </location>
</feature>
<keyword evidence="1 3" id="KW-0378">Hydrolase</keyword>
<dbReference type="InterPro" id="IPR036380">
    <property type="entry name" value="Isochorismatase-like_sf"/>
</dbReference>
<dbReference type="CDD" id="cd01014">
    <property type="entry name" value="nicotinamidase_related"/>
    <property type="match status" value="1"/>
</dbReference>
<accession>A0ABY5RQB5</accession>
<dbReference type="GO" id="GO:0016787">
    <property type="term" value="F:hydrolase activity"/>
    <property type="evidence" value="ECO:0007669"/>
    <property type="project" value="UniProtKB-KW"/>
</dbReference>
<evidence type="ECO:0000259" key="2">
    <source>
        <dbReference type="Pfam" id="PF00857"/>
    </source>
</evidence>